<dbReference type="InterPro" id="IPR019018">
    <property type="entry name" value="Rab-bd_FIP-RBD"/>
</dbReference>
<dbReference type="GO" id="GO:0030139">
    <property type="term" value="C:endocytic vesicle"/>
    <property type="evidence" value="ECO:0007669"/>
    <property type="project" value="TreeGrafter"/>
</dbReference>
<protein>
    <recommendedName>
        <fullName evidence="9">FIP-RBD domain-containing protein</fullName>
    </recommendedName>
</protein>
<dbReference type="OrthoDB" id="418358at2759"/>
<keyword evidence="7" id="KW-0472">Membrane</keyword>
<dbReference type="Pfam" id="PF09457">
    <property type="entry name" value="RBD-FIP"/>
    <property type="match status" value="1"/>
</dbReference>
<dbReference type="SUPFAM" id="SSF57997">
    <property type="entry name" value="Tropomyosin"/>
    <property type="match status" value="1"/>
</dbReference>
<accession>A0A8K0DEC4</accession>
<dbReference type="AlphaFoldDB" id="A0A8K0DEC4"/>
<evidence type="ECO:0000256" key="7">
    <source>
        <dbReference type="ARBA" id="ARBA00023136"/>
    </source>
</evidence>
<feature type="coiled-coil region" evidence="8">
    <location>
        <begin position="104"/>
        <end position="291"/>
    </location>
</feature>
<evidence type="ECO:0000256" key="3">
    <source>
        <dbReference type="ARBA" id="ARBA00004654"/>
    </source>
</evidence>
<keyword evidence="5" id="KW-0967">Endosome</keyword>
<evidence type="ECO:0000259" key="9">
    <source>
        <dbReference type="PROSITE" id="PS51511"/>
    </source>
</evidence>
<dbReference type="SUPFAM" id="SSF144270">
    <property type="entry name" value="Eferin C-derminal domain-like"/>
    <property type="match status" value="1"/>
</dbReference>
<proteinExistence type="predicted"/>
<comment type="caution">
    <text evidence="10">The sequence shown here is derived from an EMBL/GenBank/DDBJ whole genome shotgun (WGS) entry which is preliminary data.</text>
</comment>
<keyword evidence="4" id="KW-0813">Transport</keyword>
<comment type="subcellular location">
    <subcellularLocation>
        <location evidence="2">Cleavage furrow</location>
    </subcellularLocation>
    <subcellularLocation>
        <location evidence="1">Midbody</location>
    </subcellularLocation>
    <subcellularLocation>
        <location evidence="3">Recycling endosome membrane</location>
        <topology evidence="3">Peripheral membrane protein</topology>
    </subcellularLocation>
</comment>
<dbReference type="GO" id="GO:0055038">
    <property type="term" value="C:recycling endosome membrane"/>
    <property type="evidence" value="ECO:0007669"/>
    <property type="project" value="UniProtKB-SubCell"/>
</dbReference>
<evidence type="ECO:0000256" key="4">
    <source>
        <dbReference type="ARBA" id="ARBA00022448"/>
    </source>
</evidence>
<dbReference type="Pfam" id="PF25450">
    <property type="entry name" value="Rab11-FIP3"/>
    <property type="match status" value="1"/>
</dbReference>
<name>A0A8K0DEC4_IGNLU</name>
<dbReference type="InterPro" id="IPR037245">
    <property type="entry name" value="FIP-RBD_C_sf"/>
</dbReference>
<dbReference type="FunFam" id="1.20.5.2440:FF:000003">
    <property type="entry name" value="Nuclear fallout, isoform D"/>
    <property type="match status" value="1"/>
</dbReference>
<evidence type="ECO:0000313" key="10">
    <source>
        <dbReference type="EMBL" id="KAF2902591.1"/>
    </source>
</evidence>
<keyword evidence="11" id="KW-1185">Reference proteome</keyword>
<feature type="domain" description="FIP-RBD" evidence="9">
    <location>
        <begin position="308"/>
        <end position="370"/>
    </location>
</feature>
<evidence type="ECO:0000313" key="11">
    <source>
        <dbReference type="Proteomes" id="UP000801492"/>
    </source>
</evidence>
<dbReference type="Gene3D" id="1.20.5.2440">
    <property type="match status" value="1"/>
</dbReference>
<evidence type="ECO:0000256" key="5">
    <source>
        <dbReference type="ARBA" id="ARBA00022753"/>
    </source>
</evidence>
<dbReference type="InterPro" id="IPR057316">
    <property type="entry name" value="Rab11-FIP3/4_dom"/>
</dbReference>
<dbReference type="PANTHER" id="PTHR15726">
    <property type="entry name" value="RAB11-FAMILY INTERACTING PROTEIN"/>
    <property type="match status" value="1"/>
</dbReference>
<dbReference type="GO" id="GO:0032456">
    <property type="term" value="P:endocytic recycling"/>
    <property type="evidence" value="ECO:0007669"/>
    <property type="project" value="TreeGrafter"/>
</dbReference>
<dbReference type="EMBL" id="VTPC01001246">
    <property type="protein sequence ID" value="KAF2902591.1"/>
    <property type="molecule type" value="Genomic_DNA"/>
</dbReference>
<organism evidence="10 11">
    <name type="scientific">Ignelater luminosus</name>
    <name type="common">Cucubano</name>
    <name type="synonym">Pyrophorus luminosus</name>
    <dbReference type="NCBI Taxonomy" id="2038154"/>
    <lineage>
        <taxon>Eukaryota</taxon>
        <taxon>Metazoa</taxon>
        <taxon>Ecdysozoa</taxon>
        <taxon>Arthropoda</taxon>
        <taxon>Hexapoda</taxon>
        <taxon>Insecta</taxon>
        <taxon>Pterygota</taxon>
        <taxon>Neoptera</taxon>
        <taxon>Endopterygota</taxon>
        <taxon>Coleoptera</taxon>
        <taxon>Polyphaga</taxon>
        <taxon>Elateriformia</taxon>
        <taxon>Elateroidea</taxon>
        <taxon>Elateridae</taxon>
        <taxon>Agrypninae</taxon>
        <taxon>Pyrophorini</taxon>
        <taxon>Ignelater</taxon>
    </lineage>
</organism>
<dbReference type="PROSITE" id="PS51511">
    <property type="entry name" value="FIP_RBD"/>
    <property type="match status" value="1"/>
</dbReference>
<evidence type="ECO:0000256" key="6">
    <source>
        <dbReference type="ARBA" id="ARBA00023054"/>
    </source>
</evidence>
<keyword evidence="6 8" id="KW-0175">Coiled coil</keyword>
<dbReference type="GO" id="GO:0032154">
    <property type="term" value="C:cleavage furrow"/>
    <property type="evidence" value="ECO:0007669"/>
    <property type="project" value="UniProtKB-SubCell"/>
</dbReference>
<evidence type="ECO:0000256" key="1">
    <source>
        <dbReference type="ARBA" id="ARBA00004214"/>
    </source>
</evidence>
<gene>
    <name evidence="10" type="ORF">ILUMI_03598</name>
</gene>
<evidence type="ECO:0000256" key="2">
    <source>
        <dbReference type="ARBA" id="ARBA00004626"/>
    </source>
</evidence>
<dbReference type="PANTHER" id="PTHR15726:SF7">
    <property type="entry name" value="NUCLEAR FALLOUT, ISOFORM J"/>
    <property type="match status" value="1"/>
</dbReference>
<dbReference type="GO" id="GO:0030496">
    <property type="term" value="C:midbody"/>
    <property type="evidence" value="ECO:0007669"/>
    <property type="project" value="UniProtKB-SubCell"/>
</dbReference>
<evidence type="ECO:0000256" key="8">
    <source>
        <dbReference type="SAM" id="Coils"/>
    </source>
</evidence>
<sequence>MILTNKKKLNMSDIENGSVSASHTPELDYDMWEGQFEFLGPSAETLIQPPQGLLKPVPHLPATMNGIRKNPAHVWCDEITDQFQLLQQQVGFLQDSANHNDERYTRAKADNAALQARVIMLEEQLRDAEMRYEDRLQEEQRRSKELIARVEREKQLQLENANIRLQAAETEASNLKEEVTRQRIRIEKLEAERRDFSDQIQDLRNELLLAKESESTFKEQERRLIQEQKAHTQLIDELSREVERLRSEARTPALPTTSPETLRLEELHEEMASLRERNSQLQEANEELQASLLTAGVEQGRLLTAGETSLAAELEAMTHDQNEMLHEHESLAKMQQALKEQQDVNAQLRAYIDGILLSIVENYPQLLEVKRKPTT</sequence>
<dbReference type="GO" id="GO:0032465">
    <property type="term" value="P:regulation of cytokinesis"/>
    <property type="evidence" value="ECO:0007669"/>
    <property type="project" value="TreeGrafter"/>
</dbReference>
<dbReference type="InterPro" id="IPR051977">
    <property type="entry name" value="Rab11-interacting_regulator"/>
</dbReference>
<dbReference type="Proteomes" id="UP000801492">
    <property type="component" value="Unassembled WGS sequence"/>
</dbReference>
<reference evidence="10" key="1">
    <citation type="submission" date="2019-08" db="EMBL/GenBank/DDBJ databases">
        <title>The genome of the North American firefly Photinus pyralis.</title>
        <authorList>
            <consortium name="Photinus pyralis genome working group"/>
            <person name="Fallon T.R."/>
            <person name="Sander Lower S.E."/>
            <person name="Weng J.-K."/>
        </authorList>
    </citation>
    <scope>NUCLEOTIDE SEQUENCE</scope>
    <source>
        <strain evidence="10">TRF0915ILg1</strain>
        <tissue evidence="10">Whole body</tissue>
    </source>
</reference>